<gene>
    <name evidence="1" type="ORF">HNQ94_001859</name>
</gene>
<dbReference type="Proteomes" id="UP000581688">
    <property type="component" value="Unassembled WGS sequence"/>
</dbReference>
<proteinExistence type="predicted"/>
<name>A0A841Q4X4_9BACI</name>
<reference evidence="1 2" key="1">
    <citation type="submission" date="2020-08" db="EMBL/GenBank/DDBJ databases">
        <title>Genomic Encyclopedia of Type Strains, Phase IV (KMG-IV): sequencing the most valuable type-strain genomes for metagenomic binning, comparative biology and taxonomic classification.</title>
        <authorList>
            <person name="Goeker M."/>
        </authorList>
    </citation>
    <scope>NUCLEOTIDE SEQUENCE [LARGE SCALE GENOMIC DNA]</scope>
    <source>
        <strain evidence="1 2">DSM 19612</strain>
    </source>
</reference>
<comment type="caution">
    <text evidence="1">The sequence shown here is derived from an EMBL/GenBank/DDBJ whole genome shotgun (WGS) entry which is preliminary data.</text>
</comment>
<dbReference type="EMBL" id="JACHGH010000005">
    <property type="protein sequence ID" value="MBB6453410.1"/>
    <property type="molecule type" value="Genomic_DNA"/>
</dbReference>
<evidence type="ECO:0000313" key="1">
    <source>
        <dbReference type="EMBL" id="MBB6453410.1"/>
    </source>
</evidence>
<keyword evidence="2" id="KW-1185">Reference proteome</keyword>
<dbReference type="RefSeq" id="WP_174497821.1">
    <property type="nucleotide sequence ID" value="NZ_CADDWK010000020.1"/>
</dbReference>
<dbReference type="InterPro" id="IPR036491">
    <property type="entry name" value="YugN-like_sf"/>
</dbReference>
<dbReference type="Gene3D" id="3.30.310.100">
    <property type="entry name" value="YugN-like"/>
    <property type="match status" value="1"/>
</dbReference>
<protein>
    <recommendedName>
        <fullName evidence="3">YugN-like family protein</fullName>
    </recommendedName>
</protein>
<dbReference type="Pfam" id="PF08868">
    <property type="entry name" value="YugN"/>
    <property type="match status" value="1"/>
</dbReference>
<dbReference type="SUPFAM" id="SSF160755">
    <property type="entry name" value="YugN-like"/>
    <property type="match status" value="1"/>
</dbReference>
<evidence type="ECO:0000313" key="2">
    <source>
        <dbReference type="Proteomes" id="UP000581688"/>
    </source>
</evidence>
<accession>A0A841Q4X4</accession>
<organism evidence="1 2">
    <name type="scientific">Salirhabdus euzebyi</name>
    <dbReference type="NCBI Taxonomy" id="394506"/>
    <lineage>
        <taxon>Bacteria</taxon>
        <taxon>Bacillati</taxon>
        <taxon>Bacillota</taxon>
        <taxon>Bacilli</taxon>
        <taxon>Bacillales</taxon>
        <taxon>Bacillaceae</taxon>
        <taxon>Salirhabdus</taxon>
    </lineage>
</organism>
<dbReference type="AlphaFoldDB" id="A0A841Q4X4"/>
<sequence>MLALESAIENQVFSLEDLENKLKPIGFVIGSNWEYDHGYFDYQMTNEGRYYFVRVPFNAEIGQLDEPGVQVRIGAPFILGHQYADGIDEDAIIGNFTASFNQFQPPVDADTEVPDQYAEQGTEIIKKVEQNLLS</sequence>
<dbReference type="InterPro" id="IPR014967">
    <property type="entry name" value="Uncharacterised_YugN-like"/>
</dbReference>
<evidence type="ECO:0008006" key="3">
    <source>
        <dbReference type="Google" id="ProtNLM"/>
    </source>
</evidence>